<protein>
    <submittedName>
        <fullName evidence="1">Uncharacterized protein</fullName>
    </submittedName>
</protein>
<dbReference type="Proteomes" id="UP001221898">
    <property type="component" value="Unassembled WGS sequence"/>
</dbReference>
<dbReference type="EMBL" id="JAINUG010000161">
    <property type="protein sequence ID" value="KAJ8391147.1"/>
    <property type="molecule type" value="Genomic_DNA"/>
</dbReference>
<organism evidence="1 2">
    <name type="scientific">Aldrovandia affinis</name>
    <dbReference type="NCBI Taxonomy" id="143900"/>
    <lineage>
        <taxon>Eukaryota</taxon>
        <taxon>Metazoa</taxon>
        <taxon>Chordata</taxon>
        <taxon>Craniata</taxon>
        <taxon>Vertebrata</taxon>
        <taxon>Euteleostomi</taxon>
        <taxon>Actinopterygii</taxon>
        <taxon>Neopterygii</taxon>
        <taxon>Teleostei</taxon>
        <taxon>Notacanthiformes</taxon>
        <taxon>Halosauridae</taxon>
        <taxon>Aldrovandia</taxon>
    </lineage>
</organism>
<name>A0AAD7RVQ3_9TELE</name>
<evidence type="ECO:0000313" key="1">
    <source>
        <dbReference type="EMBL" id="KAJ8391147.1"/>
    </source>
</evidence>
<keyword evidence="2" id="KW-1185">Reference proteome</keyword>
<dbReference type="AlphaFoldDB" id="A0AAD7RVQ3"/>
<proteinExistence type="predicted"/>
<comment type="caution">
    <text evidence="1">The sequence shown here is derived from an EMBL/GenBank/DDBJ whole genome shotgun (WGS) entry which is preliminary data.</text>
</comment>
<accession>A0AAD7RVQ3</accession>
<sequence>MQVQFFMGTSAVFFQSPQPRAPALWSHVQLSNCQSTQPPCTAHSAEGSLPFWLPPLWLLEVETTGVGMTSMGGGCKTKTRALQLSPQQLLAFSFSRGFCSAPSTQPVSVFPCQREVVRGPEGPYICLHLTRLGGVTQPRCSIHKPGHNETPDLGLLTNHGQGLALQARACKSSTVFSTAVMLWTQSGILSVLGTQCVG</sequence>
<evidence type="ECO:0000313" key="2">
    <source>
        <dbReference type="Proteomes" id="UP001221898"/>
    </source>
</evidence>
<gene>
    <name evidence="1" type="ORF">AAFF_G00095760</name>
</gene>
<reference evidence="1" key="1">
    <citation type="journal article" date="2023" name="Science">
        <title>Genome structures resolve the early diversification of teleost fishes.</title>
        <authorList>
            <person name="Parey E."/>
            <person name="Louis A."/>
            <person name="Montfort J."/>
            <person name="Bouchez O."/>
            <person name="Roques C."/>
            <person name="Iampietro C."/>
            <person name="Lluch J."/>
            <person name="Castinel A."/>
            <person name="Donnadieu C."/>
            <person name="Desvignes T."/>
            <person name="Floi Bucao C."/>
            <person name="Jouanno E."/>
            <person name="Wen M."/>
            <person name="Mejri S."/>
            <person name="Dirks R."/>
            <person name="Jansen H."/>
            <person name="Henkel C."/>
            <person name="Chen W.J."/>
            <person name="Zahm M."/>
            <person name="Cabau C."/>
            <person name="Klopp C."/>
            <person name="Thompson A.W."/>
            <person name="Robinson-Rechavi M."/>
            <person name="Braasch I."/>
            <person name="Lecointre G."/>
            <person name="Bobe J."/>
            <person name="Postlethwait J.H."/>
            <person name="Berthelot C."/>
            <person name="Roest Crollius H."/>
            <person name="Guiguen Y."/>
        </authorList>
    </citation>
    <scope>NUCLEOTIDE SEQUENCE</scope>
    <source>
        <strain evidence="1">NC1722</strain>
    </source>
</reference>